<comment type="similarity">
    <text evidence="1 2">Belongs to the DegT/DnrJ/EryC1 family.</text>
</comment>
<dbReference type="AlphaFoldDB" id="A0A3P3XU27"/>
<dbReference type="InterPro" id="IPR015421">
    <property type="entry name" value="PyrdxlP-dep_Trfase_major"/>
</dbReference>
<evidence type="ECO:0000256" key="1">
    <source>
        <dbReference type="ARBA" id="ARBA00037999"/>
    </source>
</evidence>
<dbReference type="EMBL" id="FWDO01000007">
    <property type="protein sequence ID" value="SLM19802.1"/>
    <property type="molecule type" value="Genomic_DNA"/>
</dbReference>
<accession>A0A3P3XU27</accession>
<dbReference type="InterPro" id="IPR000653">
    <property type="entry name" value="DegT/StrS_aminotransferase"/>
</dbReference>
<reference evidence="3" key="1">
    <citation type="submission" date="2017-02" db="EMBL/GenBank/DDBJ databases">
        <authorList>
            <person name="Regsiter A."/>
            <person name="William W."/>
        </authorList>
    </citation>
    <scope>NUCLEOTIDE SEQUENCE</scope>
    <source>
        <strain evidence="3">BdmA 4</strain>
    </source>
</reference>
<evidence type="ECO:0000313" key="3">
    <source>
        <dbReference type="EMBL" id="SLM19802.1"/>
    </source>
</evidence>
<dbReference type="GO" id="GO:0030170">
    <property type="term" value="F:pyridoxal phosphate binding"/>
    <property type="evidence" value="ECO:0007669"/>
    <property type="project" value="TreeGrafter"/>
</dbReference>
<sequence>MISVFSSYITRKDMDLVLSRMVEDAVVDDVFSDRFEKAIKEQFQFEYAIALRSPYYALLKALKVCELGAGARIAISALAPSWHRVAVEDIGLTPIILDIEEETLHPSSESIQRADPSAIILFDALGKLPSSALLDTLSVPVIEDISQTLGNSGQSRVNMPFAYFSVWGLEADSPIATGGGALLCARGKRDAQILRALDEALPPELKMTDYNAALGLSQLKSYSQMIGRRKTIREILQAQLARTRHSGLRIEDTELWPGYAFPVFAEASAKEIIDYAKKHGVQAELAFASSSAMLEENAEAISPSARSIALRCVLFPMHHKLSNQQVDQIGKIIATLP</sequence>
<evidence type="ECO:0008006" key="4">
    <source>
        <dbReference type="Google" id="ProtNLM"/>
    </source>
</evidence>
<evidence type="ECO:0000256" key="2">
    <source>
        <dbReference type="RuleBase" id="RU004508"/>
    </source>
</evidence>
<dbReference type="Pfam" id="PF01041">
    <property type="entry name" value="DegT_DnrJ_EryC1"/>
    <property type="match status" value="1"/>
</dbReference>
<dbReference type="InterPro" id="IPR015424">
    <property type="entry name" value="PyrdxlP-dep_Trfase"/>
</dbReference>
<protein>
    <recommendedName>
        <fullName evidence="4">DegT/DnrJ/EryC1/StrS aminotransferase</fullName>
    </recommendedName>
</protein>
<dbReference type="PANTHER" id="PTHR30244">
    <property type="entry name" value="TRANSAMINASE"/>
    <property type="match status" value="1"/>
</dbReference>
<dbReference type="Gene3D" id="3.40.640.10">
    <property type="entry name" value="Type I PLP-dependent aspartate aminotransferase-like (Major domain)"/>
    <property type="match status" value="1"/>
</dbReference>
<name>A0A3P3XU27_9SPIR</name>
<proteinExistence type="inferred from homology"/>
<dbReference type="GO" id="GO:0000271">
    <property type="term" value="P:polysaccharide biosynthetic process"/>
    <property type="evidence" value="ECO:0007669"/>
    <property type="project" value="TreeGrafter"/>
</dbReference>
<gene>
    <name evidence="3" type="ORF">SPIRO4BDMA_70224</name>
</gene>
<dbReference type="InterPro" id="IPR015422">
    <property type="entry name" value="PyrdxlP-dep_Trfase_small"/>
</dbReference>
<dbReference type="SUPFAM" id="SSF53383">
    <property type="entry name" value="PLP-dependent transferases"/>
    <property type="match status" value="1"/>
</dbReference>
<dbReference type="PANTHER" id="PTHR30244:SF34">
    <property type="entry name" value="DTDP-4-AMINO-4,6-DIDEOXYGALACTOSE TRANSAMINASE"/>
    <property type="match status" value="1"/>
</dbReference>
<dbReference type="Gene3D" id="3.90.1150.10">
    <property type="entry name" value="Aspartate Aminotransferase, domain 1"/>
    <property type="match status" value="1"/>
</dbReference>
<dbReference type="GO" id="GO:0008483">
    <property type="term" value="F:transaminase activity"/>
    <property type="evidence" value="ECO:0007669"/>
    <property type="project" value="TreeGrafter"/>
</dbReference>
<organism evidence="3">
    <name type="scientific">uncultured spirochete</name>
    <dbReference type="NCBI Taxonomy" id="156406"/>
    <lineage>
        <taxon>Bacteria</taxon>
        <taxon>Pseudomonadati</taxon>
        <taxon>Spirochaetota</taxon>
        <taxon>Spirochaetia</taxon>
        <taxon>Spirochaetales</taxon>
        <taxon>environmental samples</taxon>
    </lineage>
</organism>
<keyword evidence="2" id="KW-0663">Pyridoxal phosphate</keyword>